<name>A0A182IER6_ANOAR</name>
<dbReference type="EnsemblMetazoa" id="AARA012093-RA">
    <property type="protein sequence ID" value="AARA012093-PA"/>
    <property type="gene ID" value="AARA012093"/>
</dbReference>
<proteinExistence type="predicted"/>
<accession>A0A182IER6</accession>
<dbReference type="EMBL" id="APCN01009372">
    <property type="status" value="NOT_ANNOTATED_CDS"/>
    <property type="molecule type" value="Genomic_DNA"/>
</dbReference>
<dbReference type="AlphaFoldDB" id="A0A182IER6"/>
<keyword evidence="3" id="KW-1185">Reference proteome</keyword>
<evidence type="ECO:0000256" key="1">
    <source>
        <dbReference type="SAM" id="MobiDB-lite"/>
    </source>
</evidence>
<feature type="compositionally biased region" description="Polar residues" evidence="1">
    <location>
        <begin position="207"/>
        <end position="219"/>
    </location>
</feature>
<feature type="compositionally biased region" description="Low complexity" evidence="1">
    <location>
        <begin position="180"/>
        <end position="191"/>
    </location>
</feature>
<feature type="compositionally biased region" description="Polar residues" evidence="1">
    <location>
        <begin position="39"/>
        <end position="51"/>
    </location>
</feature>
<feature type="region of interest" description="Disordered" evidence="1">
    <location>
        <begin position="1"/>
        <end position="51"/>
    </location>
</feature>
<reference evidence="2" key="1">
    <citation type="submission" date="2022-08" db="UniProtKB">
        <authorList>
            <consortium name="EnsemblMetazoa"/>
        </authorList>
    </citation>
    <scope>IDENTIFICATION</scope>
    <source>
        <strain evidence="2">Dongola</strain>
    </source>
</reference>
<evidence type="ECO:0000313" key="3">
    <source>
        <dbReference type="Proteomes" id="UP000075840"/>
    </source>
</evidence>
<sequence length="344" mass="37214">MWNVNMGYQHHGSKQCPTRYRPSTSCAISPETFKRSSEKNNGTTWSSYQHQPYNRCPGRSIATVQRSKIATSAVQRSKTATSAVQRSATVASAMKRSATTTAAVQRSATATAAVQRSATDASAVKRSATSTAAVQRSTTATAAVQRSATVASAVQRNAIVASPIRRTSAVASPVRYDNQPVPAVSPVPSTSKNRSGVIRRSKAASPLRSTATHLGTASNRADPVSTPPRATVTSTDYPGVDPSTDVRQQIADLFAYVKRRFDDVENTLQAHSATLNKEISVIRKTVLTTEVVVNRIRAAVCADKEGCARSLPDEFTLQPIRSKDELDNMERKLADKEYMRHFTV</sequence>
<dbReference type="VEuPathDB" id="VectorBase:AARA21_008257"/>
<dbReference type="EMBL" id="APCN01009371">
    <property type="status" value="NOT_ANNOTATED_CDS"/>
    <property type="molecule type" value="Genomic_DNA"/>
</dbReference>
<protein>
    <submittedName>
        <fullName evidence="2">Uncharacterized protein</fullName>
    </submittedName>
</protein>
<organism evidence="2 3">
    <name type="scientific">Anopheles arabiensis</name>
    <name type="common">Mosquito</name>
    <dbReference type="NCBI Taxonomy" id="7173"/>
    <lineage>
        <taxon>Eukaryota</taxon>
        <taxon>Metazoa</taxon>
        <taxon>Ecdysozoa</taxon>
        <taxon>Arthropoda</taxon>
        <taxon>Hexapoda</taxon>
        <taxon>Insecta</taxon>
        <taxon>Pterygota</taxon>
        <taxon>Neoptera</taxon>
        <taxon>Endopterygota</taxon>
        <taxon>Diptera</taxon>
        <taxon>Nematocera</taxon>
        <taxon>Culicoidea</taxon>
        <taxon>Culicidae</taxon>
        <taxon>Anophelinae</taxon>
        <taxon>Anopheles</taxon>
    </lineage>
</organism>
<dbReference type="VEuPathDB" id="VectorBase:AARA012093"/>
<feature type="region of interest" description="Disordered" evidence="1">
    <location>
        <begin position="176"/>
        <end position="243"/>
    </location>
</feature>
<evidence type="ECO:0000313" key="2">
    <source>
        <dbReference type="EnsemblMetazoa" id="AARA012093-PA"/>
    </source>
</evidence>
<dbReference type="Proteomes" id="UP000075840">
    <property type="component" value="Unassembled WGS sequence"/>
</dbReference>